<feature type="binding site" evidence="17">
    <location>
        <position position="154"/>
    </location>
    <ligand>
        <name>NADP(+)</name>
        <dbReference type="ChEBI" id="CHEBI:58349"/>
    </ligand>
</feature>
<reference evidence="21 23" key="3">
    <citation type="submission" date="2023-03" db="EMBL/GenBank/DDBJ databases">
        <title>Agriculturally important microbes genome sequencing.</title>
        <authorList>
            <person name="Dunlap C."/>
        </authorList>
    </citation>
    <scope>NUCLEOTIDE SEQUENCE [LARGE SCALE GENOMIC DNA]</scope>
    <source>
        <strain evidence="21 23">CBP-3203</strain>
    </source>
</reference>
<evidence type="ECO:0000313" key="21">
    <source>
        <dbReference type="EMBL" id="MEC0484742.1"/>
    </source>
</evidence>
<feature type="binding site" evidence="17">
    <location>
        <begin position="293"/>
        <end position="299"/>
    </location>
    <ligand>
        <name>NADP(+)</name>
        <dbReference type="ChEBI" id="CHEBI:58349"/>
    </ligand>
</feature>
<reference evidence="20 22" key="1">
    <citation type="journal article" date="2015" name="Int. J. Syst. Evol. Microbiol.">
        <title>Bacillus glycinifermentans sp. nov., isolated from fermented soybean paste.</title>
        <authorList>
            <person name="Kim S.J."/>
            <person name="Dunlap C.A."/>
            <person name="Kwon S.W."/>
            <person name="Rooney A.P."/>
        </authorList>
    </citation>
    <scope>NUCLEOTIDE SEQUENCE [LARGE SCALE GENOMIC DNA]</scope>
    <source>
        <strain evidence="20 22">GO-13</strain>
    </source>
</reference>
<keyword evidence="10 15" id="KW-0521">NADP</keyword>
<evidence type="ECO:0000256" key="2">
    <source>
        <dbReference type="ARBA" id="ARBA00004882"/>
    </source>
</evidence>
<evidence type="ECO:0000256" key="7">
    <source>
        <dbReference type="ARBA" id="ARBA00022723"/>
    </source>
</evidence>
<dbReference type="AlphaFoldDB" id="A0A0T6BTV9"/>
<feature type="binding site" evidence="17">
    <location>
        <position position="170"/>
    </location>
    <ligand>
        <name>NADP(+)</name>
        <dbReference type="ChEBI" id="CHEBI:58349"/>
    </ligand>
</feature>
<evidence type="ECO:0000313" key="20">
    <source>
        <dbReference type="EMBL" id="KRT94974.1"/>
    </source>
</evidence>
<feature type="binding site" evidence="17">
    <location>
        <position position="222"/>
    </location>
    <ligand>
        <name>NADP(+)</name>
        <dbReference type="ChEBI" id="CHEBI:58349"/>
    </ligand>
</feature>
<dbReference type="Gene3D" id="3.40.140.10">
    <property type="entry name" value="Cytidine Deaminase, domain 2"/>
    <property type="match status" value="1"/>
</dbReference>
<dbReference type="NCBIfam" id="TIGR00227">
    <property type="entry name" value="ribD_Cterm"/>
    <property type="match status" value="1"/>
</dbReference>
<dbReference type="Pfam" id="PF00383">
    <property type="entry name" value="dCMP_cyt_deam_1"/>
    <property type="match status" value="1"/>
</dbReference>
<evidence type="ECO:0000259" key="19">
    <source>
        <dbReference type="PROSITE" id="PS51747"/>
    </source>
</evidence>
<evidence type="ECO:0000256" key="10">
    <source>
        <dbReference type="ARBA" id="ARBA00022857"/>
    </source>
</evidence>
<keyword evidence="6 15" id="KW-0686">Riboflavin biosynthesis</keyword>
<dbReference type="GO" id="GO:0009231">
    <property type="term" value="P:riboflavin biosynthetic process"/>
    <property type="evidence" value="ECO:0007669"/>
    <property type="project" value="UniProtKB-UniPathway"/>
</dbReference>
<feature type="domain" description="CMP/dCMP-type deaminase" evidence="19">
    <location>
        <begin position="1"/>
        <end position="123"/>
    </location>
</feature>
<dbReference type="PROSITE" id="PS51747">
    <property type="entry name" value="CYT_DCMP_DEAMINASES_2"/>
    <property type="match status" value="1"/>
</dbReference>
<keyword evidence="23" id="KW-1185">Reference proteome</keyword>
<feature type="binding site" evidence="17">
    <location>
        <position position="291"/>
    </location>
    <ligand>
        <name>substrate</name>
    </ligand>
</feature>
<evidence type="ECO:0000256" key="17">
    <source>
        <dbReference type="PIRSR" id="PIRSR006769-2"/>
    </source>
</evidence>
<dbReference type="SUPFAM" id="SSF53597">
    <property type="entry name" value="Dihydrofolate reductase-like"/>
    <property type="match status" value="1"/>
</dbReference>
<dbReference type="PANTHER" id="PTHR38011">
    <property type="entry name" value="DIHYDROFOLATE REDUCTASE FAMILY PROTEIN (AFU_ORTHOLOGUE AFUA_8G06820)"/>
    <property type="match status" value="1"/>
</dbReference>
<feature type="binding site" evidence="18">
    <location>
        <position position="75"/>
    </location>
    <ligand>
        <name>Zn(2+)</name>
        <dbReference type="ChEBI" id="CHEBI:29105"/>
        <note>catalytic</note>
    </ligand>
</feature>
<evidence type="ECO:0000256" key="3">
    <source>
        <dbReference type="ARBA" id="ARBA00004910"/>
    </source>
</evidence>
<feature type="binding site" evidence="18">
    <location>
        <position position="84"/>
    </location>
    <ligand>
        <name>Zn(2+)</name>
        <dbReference type="ChEBI" id="CHEBI:29105"/>
        <note>catalytic</note>
    </ligand>
</feature>
<comment type="similarity">
    <text evidence="4 15">In the N-terminal section; belongs to the cytidine and deoxycytidylate deaminase family.</text>
</comment>
<dbReference type="PIRSF" id="PIRSF006769">
    <property type="entry name" value="RibD"/>
    <property type="match status" value="1"/>
</dbReference>
<evidence type="ECO:0000256" key="11">
    <source>
        <dbReference type="ARBA" id="ARBA00023002"/>
    </source>
</evidence>
<evidence type="ECO:0000256" key="5">
    <source>
        <dbReference type="ARBA" id="ARBA00007417"/>
    </source>
</evidence>
<accession>A0A0T6BTV9</accession>
<protein>
    <recommendedName>
        <fullName evidence="15">Riboflavin biosynthesis protein RibD</fullName>
    </recommendedName>
    <domain>
        <recommendedName>
            <fullName evidence="15">Diaminohydroxyphosphoribosylaminopyrimidine deaminase</fullName>
            <shortName evidence="15">DRAP deaminase</shortName>
            <ecNumber evidence="15">3.5.4.26</ecNumber>
        </recommendedName>
        <alternativeName>
            <fullName evidence="15">Riboflavin-specific deaminase</fullName>
        </alternativeName>
    </domain>
    <domain>
        <recommendedName>
            <fullName evidence="15">5-amino-6-(5-phosphoribosylamino)uracil reductase</fullName>
            <ecNumber evidence="15">1.1.1.193</ecNumber>
        </recommendedName>
        <alternativeName>
            <fullName evidence="15">HTP reductase</fullName>
        </alternativeName>
    </domain>
</protein>
<dbReference type="EMBL" id="JARRTL010000008">
    <property type="protein sequence ID" value="MEC0484742.1"/>
    <property type="molecule type" value="Genomic_DNA"/>
</dbReference>
<dbReference type="Proteomes" id="UP000036168">
    <property type="component" value="Unassembled WGS sequence"/>
</dbReference>
<sequence length="362" mass="39047">MTDEHYMNLALELAKQGEGQTRANPLVGAVVVKDGQIVGMGAHLKYGEAHAEVHAIQMAGRHAEGAVIYVTLEPCSHYGKTPPCAELIIRSGLKRAVVAAEDPNPLVSGRGISMLKEAGIEVATGVLKEQAEELNEKFMHFMRTGMPYVTLKAAVSLDDKTATVTGDSKWITSKEARLDAHAYRKNHQSILVGVGTIKADDPSLTCRLPDTAHQPVRVILDTNLTIPPGAKVIHDKAAPTWIYAGANADPETVRSLEDKGVRVTVLDTETISVRDVLLHLAENGITSVYVEGGSTVHASFVKERLYQEIIFYLAPKLIGGLSSPSAISGEGFQSMKDVPLLRFTSITKIGRDLKLSAKPLTE</sequence>
<evidence type="ECO:0000256" key="14">
    <source>
        <dbReference type="ARBA" id="ARBA00049886"/>
    </source>
</evidence>
<feature type="binding site" evidence="17">
    <location>
        <position position="168"/>
    </location>
    <ligand>
        <name>substrate</name>
    </ligand>
</feature>
<dbReference type="InterPro" id="IPR011549">
    <property type="entry name" value="RibD_C"/>
</dbReference>
<evidence type="ECO:0000256" key="13">
    <source>
        <dbReference type="ARBA" id="ARBA00049861"/>
    </source>
</evidence>
<dbReference type="CDD" id="cd01284">
    <property type="entry name" value="Riboflavin_deaminase-reductase"/>
    <property type="match status" value="1"/>
</dbReference>
<evidence type="ECO:0000256" key="8">
    <source>
        <dbReference type="ARBA" id="ARBA00022801"/>
    </source>
</evidence>
<dbReference type="PANTHER" id="PTHR38011:SF7">
    <property type="entry name" value="2,5-DIAMINO-6-RIBOSYLAMINO-4(3H)-PYRIMIDINONE 5'-PHOSPHATE REDUCTASE"/>
    <property type="match status" value="1"/>
</dbReference>
<dbReference type="Gene3D" id="3.40.430.10">
    <property type="entry name" value="Dihydrofolate Reductase, subunit A"/>
    <property type="match status" value="1"/>
</dbReference>
<gene>
    <name evidence="21" type="primary">ribD</name>
    <name evidence="20" type="ORF">AB447_210585</name>
    <name evidence="21" type="ORF">P8828_07735</name>
</gene>
<comment type="function">
    <text evidence="1 15">Converts 2,5-diamino-6-(ribosylamino)-4(3h)-pyrimidinone 5'-phosphate into 5-amino-6-(ribosylamino)-2,4(1h,3h)-pyrimidinedione 5'-phosphate.</text>
</comment>
<dbReference type="InterPro" id="IPR016192">
    <property type="entry name" value="APOBEC/CMP_deaminase_Zn-bd"/>
</dbReference>
<evidence type="ECO:0000313" key="23">
    <source>
        <dbReference type="Proteomes" id="UP001341297"/>
    </source>
</evidence>
<dbReference type="InterPro" id="IPR050765">
    <property type="entry name" value="Riboflavin_Biosynth_HTPR"/>
</dbReference>
<evidence type="ECO:0000256" key="1">
    <source>
        <dbReference type="ARBA" id="ARBA00002151"/>
    </source>
</evidence>
<dbReference type="EMBL" id="LECW02000004">
    <property type="protein sequence ID" value="KRT94974.1"/>
    <property type="molecule type" value="Genomic_DNA"/>
</dbReference>
<evidence type="ECO:0000256" key="9">
    <source>
        <dbReference type="ARBA" id="ARBA00022833"/>
    </source>
</evidence>
<proteinExistence type="inferred from homology"/>
<dbReference type="InterPro" id="IPR016193">
    <property type="entry name" value="Cytidine_deaminase-like"/>
</dbReference>
<evidence type="ECO:0000256" key="4">
    <source>
        <dbReference type="ARBA" id="ARBA00005259"/>
    </source>
</evidence>
<reference evidence="20" key="2">
    <citation type="submission" date="2015-10" db="EMBL/GenBank/DDBJ databases">
        <authorList>
            <person name="Gilbert D.G."/>
        </authorList>
    </citation>
    <scope>NUCLEOTIDE SEQUENCE</scope>
    <source>
        <strain evidence="20">GO-13</strain>
    </source>
</reference>
<dbReference type="STRING" id="1664069.BGLY_2738"/>
<keyword evidence="11 15" id="KW-0560">Oxidoreductase</keyword>
<dbReference type="FunFam" id="3.40.140.10:FF:000025">
    <property type="entry name" value="Riboflavin biosynthesis protein RibD"/>
    <property type="match status" value="1"/>
</dbReference>
<evidence type="ECO:0000313" key="22">
    <source>
        <dbReference type="Proteomes" id="UP000036168"/>
    </source>
</evidence>
<name>A0A0T6BTV9_9BACI</name>
<dbReference type="OrthoDB" id="9800865at2"/>
<dbReference type="GO" id="GO:0008270">
    <property type="term" value="F:zinc ion binding"/>
    <property type="evidence" value="ECO:0007669"/>
    <property type="project" value="InterPro"/>
</dbReference>
<dbReference type="InterPro" id="IPR002125">
    <property type="entry name" value="CMP_dCMP_dom"/>
</dbReference>
<feature type="binding site" evidence="17">
    <location>
        <position position="196"/>
    </location>
    <ligand>
        <name>NADP(+)</name>
        <dbReference type="ChEBI" id="CHEBI:58349"/>
    </ligand>
</feature>
<feature type="binding site" evidence="17">
    <location>
        <position position="200"/>
    </location>
    <ligand>
        <name>NADP(+)</name>
        <dbReference type="ChEBI" id="CHEBI:58349"/>
    </ligand>
</feature>
<comment type="pathway">
    <text evidence="3 15">Cofactor biosynthesis; riboflavin biosynthesis; 5-amino-6-(D-ribitylamino)uracil from GTP: step 3/4.</text>
</comment>
<evidence type="ECO:0000256" key="18">
    <source>
        <dbReference type="PIRSR" id="PIRSR006769-3"/>
    </source>
</evidence>
<dbReference type="NCBIfam" id="TIGR00326">
    <property type="entry name" value="eubact_ribD"/>
    <property type="match status" value="1"/>
</dbReference>
<evidence type="ECO:0000256" key="12">
    <source>
        <dbReference type="ARBA" id="ARBA00023268"/>
    </source>
</evidence>
<dbReference type="EC" id="3.5.4.26" evidence="15"/>
<evidence type="ECO:0000256" key="6">
    <source>
        <dbReference type="ARBA" id="ARBA00022619"/>
    </source>
</evidence>
<dbReference type="SUPFAM" id="SSF53927">
    <property type="entry name" value="Cytidine deaminase-like"/>
    <property type="match status" value="1"/>
</dbReference>
<organism evidence="20 22">
    <name type="scientific">Bacillus glycinifermentans</name>
    <dbReference type="NCBI Taxonomy" id="1664069"/>
    <lineage>
        <taxon>Bacteria</taxon>
        <taxon>Bacillati</taxon>
        <taxon>Bacillota</taxon>
        <taxon>Bacilli</taxon>
        <taxon>Bacillales</taxon>
        <taxon>Bacillaceae</taxon>
        <taxon>Bacillus</taxon>
    </lineage>
</organism>
<dbReference type="InterPro" id="IPR002734">
    <property type="entry name" value="RibDG_C"/>
</dbReference>
<dbReference type="Pfam" id="PF01872">
    <property type="entry name" value="RibD_C"/>
    <property type="match status" value="1"/>
</dbReference>
<dbReference type="RefSeq" id="WP_048352888.1">
    <property type="nucleotide sequence ID" value="NZ_CP023481.1"/>
</dbReference>
<dbReference type="EC" id="1.1.1.193" evidence="15"/>
<dbReference type="PROSITE" id="PS00903">
    <property type="entry name" value="CYT_DCMP_DEAMINASES_1"/>
    <property type="match status" value="1"/>
</dbReference>
<keyword evidence="12" id="KW-0511">Multifunctional enzyme</keyword>
<comment type="caution">
    <text evidence="20">The sequence shown here is derived from an EMBL/GenBank/DDBJ whole genome shotgun (WGS) entry which is preliminary data.</text>
</comment>
<comment type="catalytic activity">
    <reaction evidence="13 15">
        <text>5-amino-6-(5-phospho-D-ribitylamino)uracil + NADP(+) = 5-amino-6-(5-phospho-D-ribosylamino)uracil + NADPH + H(+)</text>
        <dbReference type="Rhea" id="RHEA:17845"/>
        <dbReference type="ChEBI" id="CHEBI:15378"/>
        <dbReference type="ChEBI" id="CHEBI:57783"/>
        <dbReference type="ChEBI" id="CHEBI:58349"/>
        <dbReference type="ChEBI" id="CHEBI:58421"/>
        <dbReference type="ChEBI" id="CHEBI:58453"/>
        <dbReference type="EC" id="1.1.1.193"/>
    </reaction>
</comment>
<dbReference type="InterPro" id="IPR024072">
    <property type="entry name" value="DHFR-like_dom_sf"/>
</dbReference>
<keyword evidence="7 15" id="KW-0479">Metal-binding</keyword>
<keyword evidence="8 15" id="KW-0378">Hydrolase</keyword>
<dbReference type="GO" id="GO:0008703">
    <property type="term" value="F:5-amino-6-(5-phosphoribosylamino)uracil reductase activity"/>
    <property type="evidence" value="ECO:0007669"/>
    <property type="project" value="UniProtKB-EC"/>
</dbReference>
<comment type="pathway">
    <text evidence="2 15">Cofactor biosynthesis; riboflavin biosynthesis; 5-amino-6-(D-ribitylamino)uracil from GTP: step 2/4.</text>
</comment>
<feature type="binding site" evidence="18">
    <location>
        <position position="50"/>
    </location>
    <ligand>
        <name>Zn(2+)</name>
        <dbReference type="ChEBI" id="CHEBI:29105"/>
        <note>catalytic</note>
    </ligand>
</feature>
<feature type="binding site" evidence="17">
    <location>
        <position position="204"/>
    </location>
    <ligand>
        <name>substrate</name>
    </ligand>
</feature>
<feature type="binding site" evidence="17">
    <location>
        <position position="207"/>
    </location>
    <ligand>
        <name>substrate</name>
    </ligand>
</feature>
<comment type="cofactor">
    <cofactor evidence="15 18">
        <name>Zn(2+)</name>
        <dbReference type="ChEBI" id="CHEBI:29105"/>
    </cofactor>
    <text evidence="15 18">Binds 1 zinc ion.</text>
</comment>
<dbReference type="GO" id="GO:0008835">
    <property type="term" value="F:diaminohydroxyphosphoribosylaminopyrimidine deaminase activity"/>
    <property type="evidence" value="ECO:0007669"/>
    <property type="project" value="UniProtKB-EC"/>
</dbReference>
<feature type="active site" description="Proton donor" evidence="16">
    <location>
        <position position="52"/>
    </location>
</feature>
<evidence type="ECO:0000256" key="16">
    <source>
        <dbReference type="PIRSR" id="PIRSR006769-1"/>
    </source>
</evidence>
<dbReference type="Proteomes" id="UP001341297">
    <property type="component" value="Unassembled WGS sequence"/>
</dbReference>
<dbReference type="GO" id="GO:0050661">
    <property type="term" value="F:NADP binding"/>
    <property type="evidence" value="ECO:0007669"/>
    <property type="project" value="InterPro"/>
</dbReference>
<dbReference type="UniPathway" id="UPA00275">
    <property type="reaction ID" value="UER00401"/>
</dbReference>
<keyword evidence="9 15" id="KW-0862">Zinc</keyword>
<comment type="catalytic activity">
    <reaction evidence="14 15">
        <text>2,5-diamino-6-hydroxy-4-(5-phosphoribosylamino)-pyrimidine + H2O + H(+) = 5-amino-6-(5-phospho-D-ribosylamino)uracil + NH4(+)</text>
        <dbReference type="Rhea" id="RHEA:21868"/>
        <dbReference type="ChEBI" id="CHEBI:15377"/>
        <dbReference type="ChEBI" id="CHEBI:15378"/>
        <dbReference type="ChEBI" id="CHEBI:28938"/>
        <dbReference type="ChEBI" id="CHEBI:58453"/>
        <dbReference type="ChEBI" id="CHEBI:58614"/>
        <dbReference type="EC" id="3.5.4.26"/>
    </reaction>
</comment>
<comment type="similarity">
    <text evidence="5 15">In the C-terminal section; belongs to the HTP reductase family.</text>
</comment>
<evidence type="ECO:0000256" key="15">
    <source>
        <dbReference type="PIRNR" id="PIRNR006769"/>
    </source>
</evidence>
<feature type="binding site" evidence="17">
    <location>
        <position position="184"/>
    </location>
    <ligand>
        <name>substrate</name>
    </ligand>
</feature>
<dbReference type="InterPro" id="IPR004794">
    <property type="entry name" value="Eubact_RibD"/>
</dbReference>